<evidence type="ECO:0000313" key="11">
    <source>
        <dbReference type="Proteomes" id="UP000007464"/>
    </source>
</evidence>
<dbReference type="InterPro" id="IPR005495">
    <property type="entry name" value="LptG/LptF_permease"/>
</dbReference>
<evidence type="ECO:0000256" key="3">
    <source>
        <dbReference type="ARBA" id="ARBA00007725"/>
    </source>
</evidence>
<reference evidence="10 11" key="1">
    <citation type="journal article" date="2010" name="BMC Genomics">
        <title>Unprecedented loss of ammonia assimilation capability in a urease-encoding bacterial mutualist.</title>
        <authorList>
            <person name="Williams L.E."/>
            <person name="Wernegreen J.J."/>
        </authorList>
    </citation>
    <scope>NUCLEOTIDE SEQUENCE [LARGE SCALE GENOMIC DNA]</scope>
    <source>
        <strain evidence="10 11">BVAF</strain>
    </source>
</reference>
<sequence>MILIRYIIKEVFRNQLIILILLFLVCICQKLIKIVGVDNPIPVYLIFLHLTLNIPELGKLVIPFSLFLSVFITCYRFHLHNEILAMYSCAINRFFFVKSIFLYSIIVFIISLINVMWLSPYCEQLRYVTLSSINKNIYSIKLVEKKFLLMLSKHTVFFIKKIKNKNLQYIFIVKKNHHINGSNVCVIITANNGDVYNYSNNLKAITLKSGTYYEIHYDQLIFTNIYISDFSRYHTLIDYNMKSPQKGFKIVEHMTISQLICHDSLPEKYIELNWRFTLLVSIIIMPIIALLLVINISNGYFLNFVLAISLYILFFMLHILLRFSITLDYRDSMLYMGGVNVIYFIIALLMNLGKYQYLRWFELACVYFVKR</sequence>
<dbReference type="RefSeq" id="WP_013516374.1">
    <property type="nucleotide sequence ID" value="NC_014909.2"/>
</dbReference>
<evidence type="ECO:0000256" key="2">
    <source>
        <dbReference type="ARBA" id="ARBA00004651"/>
    </source>
</evidence>
<feature type="transmembrane region" description="Helical" evidence="9">
    <location>
        <begin position="276"/>
        <end position="294"/>
    </location>
</feature>
<dbReference type="AlphaFoldDB" id="E8Q6K8"/>
<dbReference type="OrthoDB" id="9778062at2"/>
<dbReference type="STRING" id="859654.BVAF_035"/>
<evidence type="ECO:0000256" key="8">
    <source>
        <dbReference type="ARBA" id="ARBA00026081"/>
    </source>
</evidence>
<feature type="transmembrane region" description="Helical" evidence="9">
    <location>
        <begin position="333"/>
        <end position="353"/>
    </location>
</feature>
<evidence type="ECO:0000256" key="9">
    <source>
        <dbReference type="SAM" id="Phobius"/>
    </source>
</evidence>
<keyword evidence="5 9" id="KW-0812">Transmembrane</keyword>
<evidence type="ECO:0000256" key="1">
    <source>
        <dbReference type="ARBA" id="ARBA00002265"/>
    </source>
</evidence>
<dbReference type="EMBL" id="CP002189">
    <property type="protein sequence ID" value="ADV33449.1"/>
    <property type="molecule type" value="Genomic_DNA"/>
</dbReference>
<comment type="function">
    <text evidence="1">Part of the ABC transporter complex LptBFG involved in the translocation of lipopolysaccharide (LPS) from the inner membrane to the outer membrane.</text>
</comment>
<gene>
    <name evidence="10" type="primary">yjgP</name>
    <name evidence="10" type="ordered locus">BVAF_035</name>
</gene>
<evidence type="ECO:0000256" key="6">
    <source>
        <dbReference type="ARBA" id="ARBA00022989"/>
    </source>
</evidence>
<dbReference type="Pfam" id="PF03739">
    <property type="entry name" value="LptF_LptG"/>
    <property type="match status" value="1"/>
</dbReference>
<name>E8Q6K8_BLOVB</name>
<keyword evidence="7 9" id="KW-0472">Membrane</keyword>
<comment type="subcellular location">
    <subcellularLocation>
        <location evidence="2">Cell membrane</location>
        <topology evidence="2">Multi-pass membrane protein</topology>
    </subcellularLocation>
</comment>
<protein>
    <submittedName>
        <fullName evidence="10">Permease</fullName>
    </submittedName>
</protein>
<keyword evidence="6 9" id="KW-1133">Transmembrane helix</keyword>
<dbReference type="HOGENOM" id="CLU_028799_0_2_6"/>
<feature type="transmembrane region" description="Helical" evidence="9">
    <location>
        <begin position="100"/>
        <end position="119"/>
    </location>
</feature>
<feature type="transmembrane region" description="Helical" evidence="9">
    <location>
        <begin position="12"/>
        <end position="32"/>
    </location>
</feature>
<accession>E8Q6K8</accession>
<dbReference type="PANTHER" id="PTHR33529">
    <property type="entry name" value="SLR0882 PROTEIN-RELATED"/>
    <property type="match status" value="1"/>
</dbReference>
<dbReference type="KEGG" id="bva:BVAF_035"/>
<dbReference type="Proteomes" id="UP000007464">
    <property type="component" value="Chromosome"/>
</dbReference>
<feature type="transmembrane region" description="Helical" evidence="9">
    <location>
        <begin position="300"/>
        <end position="321"/>
    </location>
</feature>
<evidence type="ECO:0000256" key="4">
    <source>
        <dbReference type="ARBA" id="ARBA00022475"/>
    </source>
</evidence>
<proteinExistence type="inferred from homology"/>
<keyword evidence="11" id="KW-1185">Reference proteome</keyword>
<dbReference type="GO" id="GO:0043190">
    <property type="term" value="C:ATP-binding cassette (ABC) transporter complex"/>
    <property type="evidence" value="ECO:0007669"/>
    <property type="project" value="TreeGrafter"/>
</dbReference>
<dbReference type="PANTHER" id="PTHR33529:SF7">
    <property type="entry name" value="LIPOPOLYSACCHARIDE EXPORT SYSTEM PERMEASE PROTEIN LPTF"/>
    <property type="match status" value="1"/>
</dbReference>
<comment type="subunit">
    <text evidence="8">Component of the lipopolysaccharide transport and assembly complex. The LptBFG transporter is composed of two ATP-binding proteins (LptB) and two transmembrane proteins (LptF and LptG).</text>
</comment>
<feature type="transmembrane region" description="Helical" evidence="9">
    <location>
        <begin position="60"/>
        <end position="79"/>
    </location>
</feature>
<dbReference type="GO" id="GO:0015920">
    <property type="term" value="P:lipopolysaccharide transport"/>
    <property type="evidence" value="ECO:0007669"/>
    <property type="project" value="TreeGrafter"/>
</dbReference>
<evidence type="ECO:0000313" key="10">
    <source>
        <dbReference type="EMBL" id="ADV33449.1"/>
    </source>
</evidence>
<evidence type="ECO:0000256" key="5">
    <source>
        <dbReference type="ARBA" id="ARBA00022692"/>
    </source>
</evidence>
<evidence type="ECO:0000256" key="7">
    <source>
        <dbReference type="ARBA" id="ARBA00023136"/>
    </source>
</evidence>
<organism evidence="10 11">
    <name type="scientific">Blochmanniella vafra (strain BVAF)</name>
    <dbReference type="NCBI Taxonomy" id="859654"/>
    <lineage>
        <taxon>Bacteria</taxon>
        <taxon>Pseudomonadati</taxon>
        <taxon>Pseudomonadota</taxon>
        <taxon>Gammaproteobacteria</taxon>
        <taxon>Enterobacterales</taxon>
        <taxon>Enterobacteriaceae</taxon>
        <taxon>ant endosymbionts</taxon>
        <taxon>Candidatus Blochmanniella</taxon>
    </lineage>
</organism>
<keyword evidence="4" id="KW-1003">Cell membrane</keyword>
<comment type="similarity">
    <text evidence="3">Belongs to the LptF/LptG family.</text>
</comment>